<keyword evidence="2" id="KW-1003">Cell membrane</keyword>
<feature type="transmembrane region" description="Helical" evidence="6">
    <location>
        <begin position="125"/>
        <end position="143"/>
    </location>
</feature>
<evidence type="ECO:0000256" key="3">
    <source>
        <dbReference type="ARBA" id="ARBA00022692"/>
    </source>
</evidence>
<evidence type="ECO:0000256" key="4">
    <source>
        <dbReference type="ARBA" id="ARBA00022989"/>
    </source>
</evidence>
<gene>
    <name evidence="8" type="ORF">CJP73_04190</name>
</gene>
<dbReference type="PANTHER" id="PTHR35007">
    <property type="entry name" value="INTEGRAL MEMBRANE PROTEIN-RELATED"/>
    <property type="match status" value="1"/>
</dbReference>
<evidence type="ECO:0000256" key="1">
    <source>
        <dbReference type="ARBA" id="ARBA00004651"/>
    </source>
</evidence>
<dbReference type="AlphaFoldDB" id="A0A3A1YYV1"/>
<dbReference type="GO" id="GO:0005886">
    <property type="term" value="C:plasma membrane"/>
    <property type="evidence" value="ECO:0007669"/>
    <property type="project" value="UniProtKB-SubCell"/>
</dbReference>
<keyword evidence="5 6" id="KW-0472">Membrane</keyword>
<name>A0A3A1YYV1_9BURK</name>
<reference evidence="8 9" key="1">
    <citation type="submission" date="2017-08" db="EMBL/GenBank/DDBJ databases">
        <title>Pusillimonas indicus sp. nov., a member of the family Alcaligenaceae isolated from surface seawater.</title>
        <authorList>
            <person name="Li J."/>
        </authorList>
    </citation>
    <scope>NUCLEOTIDE SEQUENCE [LARGE SCALE GENOMIC DNA]</scope>
    <source>
        <strain evidence="8 9">L52-1-41</strain>
    </source>
</reference>
<dbReference type="RefSeq" id="WP_119515564.1">
    <property type="nucleotide sequence ID" value="NZ_NQYH01000002.1"/>
</dbReference>
<protein>
    <recommendedName>
        <fullName evidence="7">Type II secretion system protein GspF domain-containing protein</fullName>
    </recommendedName>
</protein>
<comment type="caution">
    <text evidence="8">The sequence shown here is derived from an EMBL/GenBank/DDBJ whole genome shotgun (WGS) entry which is preliminary data.</text>
</comment>
<keyword evidence="3 6" id="KW-0812">Transmembrane</keyword>
<evidence type="ECO:0000256" key="5">
    <source>
        <dbReference type="ARBA" id="ARBA00023136"/>
    </source>
</evidence>
<feature type="transmembrane region" description="Helical" evidence="6">
    <location>
        <begin position="272"/>
        <end position="293"/>
    </location>
</feature>
<dbReference type="Pfam" id="PF00482">
    <property type="entry name" value="T2SSF"/>
    <property type="match status" value="1"/>
</dbReference>
<organism evidence="8 9">
    <name type="scientific">Neopusillimonas maritima</name>
    <dbReference type="NCBI Taxonomy" id="2026239"/>
    <lineage>
        <taxon>Bacteria</taxon>
        <taxon>Pseudomonadati</taxon>
        <taxon>Pseudomonadota</taxon>
        <taxon>Betaproteobacteria</taxon>
        <taxon>Burkholderiales</taxon>
        <taxon>Alcaligenaceae</taxon>
        <taxon>Neopusillimonas</taxon>
    </lineage>
</organism>
<sequence length="300" mass="33110">MTFWLSCLFAGLSLALSTWWLFRPWADIDQQNASPASSSRGRGQRAARVLSYLDPWVVALEPLGRQLLGWRGRKKLMLCLQRAGLSGSLTPERIMAYRLLGFGSGVLIGFVAGRMLGLSGTLETWLVALITGGAGATAPGYFLKRLTSHRQRRMLVDFPFLLDMVTLCVEAGLNLQGALQQASQHGPSGPLLELLRITLAELRTGTPRHEALNSLAHRSGLPEIKQWVQTLEQAEQMGMNLAPVLRAQSDQRRAERFLRAEKMALQAPVKMLFPMVVCIFPCTFLIIGFPIAIKLFAGVV</sequence>
<evidence type="ECO:0000256" key="6">
    <source>
        <dbReference type="SAM" id="Phobius"/>
    </source>
</evidence>
<dbReference type="EMBL" id="NQYH01000002">
    <property type="protein sequence ID" value="RIY41664.1"/>
    <property type="molecule type" value="Genomic_DNA"/>
</dbReference>
<feature type="domain" description="Type II secretion system protein GspF" evidence="7">
    <location>
        <begin position="162"/>
        <end position="287"/>
    </location>
</feature>
<dbReference type="OrthoDB" id="9810662at2"/>
<feature type="transmembrane region" description="Helical" evidence="6">
    <location>
        <begin position="95"/>
        <end position="113"/>
    </location>
</feature>
<accession>A0A3A1YYV1</accession>
<evidence type="ECO:0000313" key="8">
    <source>
        <dbReference type="EMBL" id="RIY41664.1"/>
    </source>
</evidence>
<dbReference type="Proteomes" id="UP000266206">
    <property type="component" value="Unassembled WGS sequence"/>
</dbReference>
<proteinExistence type="predicted"/>
<keyword evidence="4 6" id="KW-1133">Transmembrane helix</keyword>
<comment type="subcellular location">
    <subcellularLocation>
        <location evidence="1">Cell membrane</location>
        <topology evidence="1">Multi-pass membrane protein</topology>
    </subcellularLocation>
</comment>
<evidence type="ECO:0000259" key="7">
    <source>
        <dbReference type="Pfam" id="PF00482"/>
    </source>
</evidence>
<dbReference type="InterPro" id="IPR018076">
    <property type="entry name" value="T2SS_GspF_dom"/>
</dbReference>
<dbReference type="PANTHER" id="PTHR35007:SF2">
    <property type="entry name" value="PILUS ASSEMBLE PROTEIN"/>
    <property type="match status" value="1"/>
</dbReference>
<evidence type="ECO:0000256" key="2">
    <source>
        <dbReference type="ARBA" id="ARBA00022475"/>
    </source>
</evidence>
<evidence type="ECO:0000313" key="9">
    <source>
        <dbReference type="Proteomes" id="UP000266206"/>
    </source>
</evidence>